<keyword evidence="5" id="KW-0255">Endonuclease</keyword>
<keyword evidence="4" id="KW-0479">Metal-binding</keyword>
<dbReference type="Gene3D" id="3.30.420.10">
    <property type="entry name" value="Ribonuclease H-like superfamily/Ribonuclease H"/>
    <property type="match status" value="1"/>
</dbReference>
<protein>
    <submittedName>
        <fullName evidence="13">POK7 protein</fullName>
    </submittedName>
</protein>
<keyword evidence="2" id="KW-0548">Nucleotidyltransferase</keyword>
<evidence type="ECO:0000256" key="7">
    <source>
        <dbReference type="ARBA" id="ARBA00022833"/>
    </source>
</evidence>
<evidence type="ECO:0000256" key="2">
    <source>
        <dbReference type="ARBA" id="ARBA00022695"/>
    </source>
</evidence>
<evidence type="ECO:0000256" key="9">
    <source>
        <dbReference type="ARBA" id="ARBA00023268"/>
    </source>
</evidence>
<organism evidence="13 14">
    <name type="scientific">Nyctibius grandis</name>
    <name type="common">Great potoo</name>
    <dbReference type="NCBI Taxonomy" id="48427"/>
    <lineage>
        <taxon>Eukaryota</taxon>
        <taxon>Metazoa</taxon>
        <taxon>Chordata</taxon>
        <taxon>Craniata</taxon>
        <taxon>Vertebrata</taxon>
        <taxon>Euteleostomi</taxon>
        <taxon>Archelosauria</taxon>
        <taxon>Archosauria</taxon>
        <taxon>Dinosauria</taxon>
        <taxon>Saurischia</taxon>
        <taxon>Theropoda</taxon>
        <taxon>Coelurosauria</taxon>
        <taxon>Aves</taxon>
        <taxon>Neognathae</taxon>
        <taxon>Neoaves</taxon>
        <taxon>Strisores</taxon>
        <taxon>Caprimulgiformes</taxon>
        <taxon>Nyctibiidae</taxon>
        <taxon>Nyctibius</taxon>
    </lineage>
</organism>
<dbReference type="EMBL" id="VWYG01001598">
    <property type="protein sequence ID" value="NXQ79550.1"/>
    <property type="molecule type" value="Genomic_DNA"/>
</dbReference>
<evidence type="ECO:0000256" key="10">
    <source>
        <dbReference type="PROSITE-ProRule" id="PRU00450"/>
    </source>
</evidence>
<dbReference type="PROSITE" id="PS50879">
    <property type="entry name" value="RNASE_H_1"/>
    <property type="match status" value="1"/>
</dbReference>
<keyword evidence="14" id="KW-1185">Reference proteome</keyword>
<evidence type="ECO:0000256" key="1">
    <source>
        <dbReference type="ARBA" id="ARBA00022679"/>
    </source>
</evidence>
<dbReference type="PANTHER" id="PTHR41694:SF4">
    <property type="entry name" value="ENDOGENOUS RETROVIRUS GROUP K MEMBER 10 POL PROTEIN-RELATED"/>
    <property type="match status" value="1"/>
</dbReference>
<feature type="non-terminal residue" evidence="13">
    <location>
        <position position="152"/>
    </location>
</feature>
<dbReference type="Proteomes" id="UP000567826">
    <property type="component" value="Unassembled WGS sequence"/>
</dbReference>
<dbReference type="SUPFAM" id="SSF46919">
    <property type="entry name" value="N-terminal Zn binding domain of HIV integrase"/>
    <property type="match status" value="1"/>
</dbReference>
<dbReference type="Pfam" id="PF02022">
    <property type="entry name" value="Integrase_Zn"/>
    <property type="match status" value="1"/>
</dbReference>
<evidence type="ECO:0000256" key="6">
    <source>
        <dbReference type="ARBA" id="ARBA00022801"/>
    </source>
</evidence>
<dbReference type="InterPro" id="IPR036397">
    <property type="entry name" value="RNaseH_sf"/>
</dbReference>
<feature type="domain" description="RNase H type-1" evidence="12">
    <location>
        <begin position="1"/>
        <end position="95"/>
    </location>
</feature>
<reference evidence="13 14" key="1">
    <citation type="submission" date="2019-09" db="EMBL/GenBank/DDBJ databases">
        <title>Bird 10,000 Genomes (B10K) Project - Family phase.</title>
        <authorList>
            <person name="Zhang G."/>
        </authorList>
    </citation>
    <scope>NUCLEOTIDE SEQUENCE [LARGE SCALE GENOMIC DNA]</scope>
    <source>
        <strain evidence="13">B10K-DU-001-56</strain>
        <tissue evidence="13">Muscle</tissue>
    </source>
</reference>
<gene>
    <name evidence="13" type="primary">Ervk7_0</name>
    <name evidence="13" type="ORF">NYCGRA_R15545</name>
</gene>
<dbReference type="GO" id="GO:0004523">
    <property type="term" value="F:RNA-DNA hybrid ribonuclease activity"/>
    <property type="evidence" value="ECO:0007669"/>
    <property type="project" value="InterPro"/>
</dbReference>
<accession>A0A7L2G185</accession>
<dbReference type="GO" id="GO:0035613">
    <property type="term" value="F:RNA stem-loop binding"/>
    <property type="evidence" value="ECO:0007669"/>
    <property type="project" value="TreeGrafter"/>
</dbReference>
<evidence type="ECO:0000313" key="13">
    <source>
        <dbReference type="EMBL" id="NXQ79550.1"/>
    </source>
</evidence>
<feature type="non-terminal residue" evidence="13">
    <location>
        <position position="1"/>
    </location>
</feature>
<dbReference type="Gene3D" id="1.10.10.200">
    <property type="match status" value="1"/>
</dbReference>
<proteinExistence type="predicted"/>
<comment type="caution">
    <text evidence="13">The sequence shown here is derived from an EMBL/GenBank/DDBJ whole genome shotgun (WGS) entry which is preliminary data.</text>
</comment>
<dbReference type="OrthoDB" id="9395371at2759"/>
<dbReference type="AlphaFoldDB" id="A0A7L2G185"/>
<dbReference type="InterPro" id="IPR002156">
    <property type="entry name" value="RNaseH_domain"/>
</dbReference>
<keyword evidence="7" id="KW-0862">Zinc</keyword>
<dbReference type="GO" id="GO:0008270">
    <property type="term" value="F:zinc ion binding"/>
    <property type="evidence" value="ECO:0007669"/>
    <property type="project" value="UniProtKB-KW"/>
</dbReference>
<evidence type="ECO:0000256" key="3">
    <source>
        <dbReference type="ARBA" id="ARBA00022722"/>
    </source>
</evidence>
<sequence length="152" mass="16955">VELSAVVCAFEKWSEPINIITDSAYVTGLVEQAEGALLRDIENAVLFQLLKALVFLLTHRTKPYFVLHIRAHTTLPGPLVEGNRQADNLTLPVQVVPDRHAQARLSHAFYHQNARALCKQFSLTARQAQDIISACADCQRHRLFTSQTGVNP</sequence>
<feature type="domain" description="Integrase-type" evidence="11">
    <location>
        <begin position="98"/>
        <end position="139"/>
    </location>
</feature>
<keyword evidence="10" id="KW-0863">Zinc-finger</keyword>
<keyword evidence="3" id="KW-0540">Nuclease</keyword>
<evidence type="ECO:0000256" key="5">
    <source>
        <dbReference type="ARBA" id="ARBA00022759"/>
    </source>
</evidence>
<keyword evidence="1" id="KW-0808">Transferase</keyword>
<keyword evidence="9" id="KW-0511">Multifunctional enzyme</keyword>
<evidence type="ECO:0000259" key="12">
    <source>
        <dbReference type="PROSITE" id="PS50879"/>
    </source>
</evidence>
<dbReference type="PANTHER" id="PTHR41694">
    <property type="entry name" value="ENDOGENOUS RETROVIRUS GROUP K MEMBER POL PROTEIN"/>
    <property type="match status" value="1"/>
</dbReference>
<evidence type="ECO:0000256" key="4">
    <source>
        <dbReference type="ARBA" id="ARBA00022723"/>
    </source>
</evidence>
<dbReference type="InterPro" id="IPR012337">
    <property type="entry name" value="RNaseH-like_sf"/>
</dbReference>
<keyword evidence="6" id="KW-0378">Hydrolase</keyword>
<dbReference type="InterPro" id="IPR017856">
    <property type="entry name" value="Integrase-like_N"/>
</dbReference>
<dbReference type="PROSITE" id="PS50876">
    <property type="entry name" value="ZF_INTEGRASE"/>
    <property type="match status" value="1"/>
</dbReference>
<name>A0A7L2G185_NYCGR</name>
<dbReference type="InterPro" id="IPR003308">
    <property type="entry name" value="Integrase_Zn-bd_dom_N"/>
</dbReference>
<keyword evidence="8" id="KW-0695">RNA-directed DNA polymerase</keyword>
<evidence type="ECO:0000313" key="14">
    <source>
        <dbReference type="Proteomes" id="UP000567826"/>
    </source>
</evidence>
<dbReference type="Pfam" id="PF00075">
    <property type="entry name" value="RNase_H"/>
    <property type="match status" value="1"/>
</dbReference>
<evidence type="ECO:0000259" key="11">
    <source>
        <dbReference type="PROSITE" id="PS50876"/>
    </source>
</evidence>
<dbReference type="SUPFAM" id="SSF53098">
    <property type="entry name" value="Ribonuclease H-like"/>
    <property type="match status" value="1"/>
</dbReference>
<evidence type="ECO:0000256" key="8">
    <source>
        <dbReference type="ARBA" id="ARBA00022918"/>
    </source>
</evidence>
<dbReference type="GO" id="GO:0003964">
    <property type="term" value="F:RNA-directed DNA polymerase activity"/>
    <property type="evidence" value="ECO:0007669"/>
    <property type="project" value="UniProtKB-KW"/>
</dbReference>